<accession>A0A0A9GND5</accession>
<name>A0A0A9GND5_ARUDO</name>
<organism evidence="1">
    <name type="scientific">Arundo donax</name>
    <name type="common">Giant reed</name>
    <name type="synonym">Donax arundinaceus</name>
    <dbReference type="NCBI Taxonomy" id="35708"/>
    <lineage>
        <taxon>Eukaryota</taxon>
        <taxon>Viridiplantae</taxon>
        <taxon>Streptophyta</taxon>
        <taxon>Embryophyta</taxon>
        <taxon>Tracheophyta</taxon>
        <taxon>Spermatophyta</taxon>
        <taxon>Magnoliopsida</taxon>
        <taxon>Liliopsida</taxon>
        <taxon>Poales</taxon>
        <taxon>Poaceae</taxon>
        <taxon>PACMAD clade</taxon>
        <taxon>Arundinoideae</taxon>
        <taxon>Arundineae</taxon>
        <taxon>Arundo</taxon>
    </lineage>
</organism>
<sequence>MLRSKSLLVRYMCRVLQWSTLWHLLLRI</sequence>
<dbReference type="EMBL" id="GBRH01175733">
    <property type="protein sequence ID" value="JAE22163.1"/>
    <property type="molecule type" value="Transcribed_RNA"/>
</dbReference>
<protein>
    <submittedName>
        <fullName evidence="1">Uncharacterized protein</fullName>
    </submittedName>
</protein>
<reference evidence="1" key="2">
    <citation type="journal article" date="2015" name="Data Brief">
        <title>Shoot transcriptome of the giant reed, Arundo donax.</title>
        <authorList>
            <person name="Barrero R.A."/>
            <person name="Guerrero F.D."/>
            <person name="Moolhuijzen P."/>
            <person name="Goolsby J.A."/>
            <person name="Tidwell J."/>
            <person name="Bellgard S.E."/>
            <person name="Bellgard M.I."/>
        </authorList>
    </citation>
    <scope>NUCLEOTIDE SEQUENCE</scope>
    <source>
        <tissue evidence="1">Shoot tissue taken approximately 20 cm above the soil surface</tissue>
    </source>
</reference>
<proteinExistence type="predicted"/>
<evidence type="ECO:0000313" key="1">
    <source>
        <dbReference type="EMBL" id="JAE22163.1"/>
    </source>
</evidence>
<dbReference type="AlphaFoldDB" id="A0A0A9GND5"/>
<reference evidence="1" key="1">
    <citation type="submission" date="2014-09" db="EMBL/GenBank/DDBJ databases">
        <authorList>
            <person name="Magalhaes I.L.F."/>
            <person name="Oliveira U."/>
            <person name="Santos F.R."/>
            <person name="Vidigal T.H.D.A."/>
            <person name="Brescovit A.D."/>
            <person name="Santos A.J."/>
        </authorList>
    </citation>
    <scope>NUCLEOTIDE SEQUENCE</scope>
    <source>
        <tissue evidence="1">Shoot tissue taken approximately 20 cm above the soil surface</tissue>
    </source>
</reference>